<protein>
    <submittedName>
        <fullName evidence="3">Reverse transcriptase domain-containing protein</fullName>
    </submittedName>
</protein>
<feature type="compositionally biased region" description="Basic and acidic residues" evidence="1">
    <location>
        <begin position="101"/>
        <end position="133"/>
    </location>
</feature>
<feature type="compositionally biased region" description="Basic and acidic residues" evidence="1">
    <location>
        <begin position="204"/>
        <end position="227"/>
    </location>
</feature>
<feature type="region of interest" description="Disordered" evidence="1">
    <location>
        <begin position="26"/>
        <end position="73"/>
    </location>
</feature>
<evidence type="ECO:0000256" key="1">
    <source>
        <dbReference type="SAM" id="MobiDB-lite"/>
    </source>
</evidence>
<evidence type="ECO:0000259" key="2">
    <source>
        <dbReference type="Pfam" id="PF00078"/>
    </source>
</evidence>
<evidence type="ECO:0000313" key="3">
    <source>
        <dbReference type="EMBL" id="GEU79117.1"/>
    </source>
</evidence>
<gene>
    <name evidence="3" type="ORF">Tci_051095</name>
</gene>
<reference evidence="3" key="1">
    <citation type="journal article" date="2019" name="Sci. Rep.">
        <title>Draft genome of Tanacetum cinerariifolium, the natural source of mosquito coil.</title>
        <authorList>
            <person name="Yamashiro T."/>
            <person name="Shiraishi A."/>
            <person name="Satake H."/>
            <person name="Nakayama K."/>
        </authorList>
    </citation>
    <scope>NUCLEOTIDE SEQUENCE</scope>
</reference>
<keyword evidence="3" id="KW-0548">Nucleotidyltransferase</keyword>
<feature type="domain" description="Reverse transcriptase" evidence="2">
    <location>
        <begin position="432"/>
        <end position="527"/>
    </location>
</feature>
<dbReference type="Gene3D" id="3.10.10.10">
    <property type="entry name" value="HIV Type 1 Reverse Transcriptase, subunit A, domain 1"/>
    <property type="match status" value="1"/>
</dbReference>
<dbReference type="EMBL" id="BKCJ010007807">
    <property type="protein sequence ID" value="GEU79117.1"/>
    <property type="molecule type" value="Genomic_DNA"/>
</dbReference>
<feature type="compositionally biased region" description="Basic residues" evidence="1">
    <location>
        <begin position="28"/>
        <end position="37"/>
    </location>
</feature>
<comment type="caution">
    <text evidence="3">The sequence shown here is derived from an EMBL/GenBank/DDBJ whole genome shotgun (WGS) entry which is preliminary data.</text>
</comment>
<feature type="region of interest" description="Disordered" evidence="1">
    <location>
        <begin position="204"/>
        <end position="230"/>
    </location>
</feature>
<accession>A0A6L2N124</accession>
<dbReference type="InterPro" id="IPR000477">
    <property type="entry name" value="RT_dom"/>
</dbReference>
<dbReference type="PANTHER" id="PTHR24559:SF444">
    <property type="entry name" value="REVERSE TRANSCRIPTASE DOMAIN-CONTAINING PROTEIN"/>
    <property type="match status" value="1"/>
</dbReference>
<dbReference type="SUPFAM" id="SSF56672">
    <property type="entry name" value="DNA/RNA polymerases"/>
    <property type="match status" value="1"/>
</dbReference>
<name>A0A6L2N124_TANCI</name>
<feature type="compositionally biased region" description="Basic and acidic residues" evidence="1">
    <location>
        <begin position="52"/>
        <end position="72"/>
    </location>
</feature>
<keyword evidence="3" id="KW-0695">RNA-directed DNA polymerase</keyword>
<dbReference type="InterPro" id="IPR053134">
    <property type="entry name" value="RNA-dir_DNA_polymerase"/>
</dbReference>
<feature type="compositionally biased region" description="Polar residues" evidence="1">
    <location>
        <begin position="140"/>
        <end position="150"/>
    </location>
</feature>
<dbReference type="PANTHER" id="PTHR24559">
    <property type="entry name" value="TRANSPOSON TY3-I GAG-POL POLYPROTEIN"/>
    <property type="match status" value="1"/>
</dbReference>
<dbReference type="InterPro" id="IPR043502">
    <property type="entry name" value="DNA/RNA_pol_sf"/>
</dbReference>
<dbReference type="Pfam" id="PF00078">
    <property type="entry name" value="RVT_1"/>
    <property type="match status" value="1"/>
</dbReference>
<dbReference type="AlphaFoldDB" id="A0A6L2N124"/>
<dbReference type="InterPro" id="IPR043128">
    <property type="entry name" value="Rev_trsase/Diguanyl_cyclase"/>
</dbReference>
<proteinExistence type="predicted"/>
<dbReference type="Gene3D" id="3.30.70.270">
    <property type="match status" value="1"/>
</dbReference>
<organism evidence="3">
    <name type="scientific">Tanacetum cinerariifolium</name>
    <name type="common">Dalmatian daisy</name>
    <name type="synonym">Chrysanthemum cinerariifolium</name>
    <dbReference type="NCBI Taxonomy" id="118510"/>
    <lineage>
        <taxon>Eukaryota</taxon>
        <taxon>Viridiplantae</taxon>
        <taxon>Streptophyta</taxon>
        <taxon>Embryophyta</taxon>
        <taxon>Tracheophyta</taxon>
        <taxon>Spermatophyta</taxon>
        <taxon>Magnoliopsida</taxon>
        <taxon>eudicotyledons</taxon>
        <taxon>Gunneridae</taxon>
        <taxon>Pentapetalae</taxon>
        <taxon>asterids</taxon>
        <taxon>campanulids</taxon>
        <taxon>Asterales</taxon>
        <taxon>Asteraceae</taxon>
        <taxon>Asteroideae</taxon>
        <taxon>Anthemideae</taxon>
        <taxon>Anthemidinae</taxon>
        <taxon>Tanacetum</taxon>
    </lineage>
</organism>
<sequence length="528" mass="61192">MFRKKLKDLRSVTTLRVQNTKLRGDLRRRLRSRRSRSMSRSPEPNPSVFSRIRRDMSESPRHKLGDKGRREGGIFNRLRVKGEVCPHTRRAVTKVSVQKERNLPPESANIKERLHEERNHPQRVKIAEEDTRSQNRKNKSQALKRTTYLNRSEDPEDHLKIFQAAAKVKRWAMPTWCHMFNSTLTGSARVWHESNRKLGEEKFLTKGEASEPAKDACESKKPNDSSHRTPHWFQRRNHMANGTNIATKENRGCGTLTSTWMNFVVVRSPSPYNGIIGRPGVRKIQAVPSTAHGMLKFPVPGGILALQSSKIIPLECTMVSRPETQPSDVTQATKERIKVVIHLEYLEQTIAIGSTLTEEGRKKLCDLLRLGQKKRSQTPKRNKAIQEEVDKLVDAGIIKEVHYHSWLANPIMVKKHDNSWRMCVDFRDKDRYSLLEIDWKVESLYGYPFKSFLDAYKGYHQIKMAKEDEEKTMFITSHGIFCYSKMHFGLKNARGTYQRLVDKAFHKQIGRNLEVYVDDLVIKSRTEQ</sequence>
<dbReference type="GO" id="GO:0003964">
    <property type="term" value="F:RNA-directed DNA polymerase activity"/>
    <property type="evidence" value="ECO:0007669"/>
    <property type="project" value="UniProtKB-KW"/>
</dbReference>
<feature type="region of interest" description="Disordered" evidence="1">
    <location>
        <begin position="101"/>
        <end position="152"/>
    </location>
</feature>
<keyword evidence="3" id="KW-0808">Transferase</keyword>
<dbReference type="CDD" id="cd01647">
    <property type="entry name" value="RT_LTR"/>
    <property type="match status" value="1"/>
</dbReference>